<dbReference type="EnsemblMetazoa" id="XM_011405995.2">
    <property type="protein sequence ID" value="XP_011404297.2"/>
    <property type="gene ID" value="LOC105312956"/>
</dbReference>
<dbReference type="InParanoid" id="A0A1X7UR41"/>
<dbReference type="SUPFAM" id="SSF53474">
    <property type="entry name" value="alpha/beta-Hydrolases"/>
    <property type="match status" value="1"/>
</dbReference>
<dbReference type="OrthoDB" id="433474at2759"/>
<proteinExistence type="predicted"/>
<dbReference type="InterPro" id="IPR050300">
    <property type="entry name" value="GDXG_lipolytic_enzyme"/>
</dbReference>
<dbReference type="PANTHER" id="PTHR48081:SF33">
    <property type="entry name" value="KYNURENINE FORMAMIDASE"/>
    <property type="match status" value="1"/>
</dbReference>
<dbReference type="InterPro" id="IPR049492">
    <property type="entry name" value="BD-FAE-like_dom"/>
</dbReference>
<organism evidence="3">
    <name type="scientific">Amphimedon queenslandica</name>
    <name type="common">Sponge</name>
    <dbReference type="NCBI Taxonomy" id="400682"/>
    <lineage>
        <taxon>Eukaryota</taxon>
        <taxon>Metazoa</taxon>
        <taxon>Porifera</taxon>
        <taxon>Demospongiae</taxon>
        <taxon>Heteroscleromorpha</taxon>
        <taxon>Haplosclerida</taxon>
        <taxon>Niphatidae</taxon>
        <taxon>Amphimedon</taxon>
    </lineage>
</organism>
<dbReference type="Pfam" id="PF20434">
    <property type="entry name" value="BD-FAE"/>
    <property type="match status" value="1"/>
</dbReference>
<evidence type="ECO:0000256" key="1">
    <source>
        <dbReference type="ARBA" id="ARBA00022801"/>
    </source>
</evidence>
<dbReference type="STRING" id="400682.A0A1X7UR41"/>
<accession>A0A1X7UR41</accession>
<dbReference type="InterPro" id="IPR029058">
    <property type="entry name" value="AB_hydrolase_fold"/>
</dbReference>
<dbReference type="Gene3D" id="3.40.50.1820">
    <property type="entry name" value="alpha/beta hydrolase"/>
    <property type="match status" value="1"/>
</dbReference>
<dbReference type="Proteomes" id="UP000007879">
    <property type="component" value="Unassembled WGS sequence"/>
</dbReference>
<dbReference type="GO" id="GO:0004061">
    <property type="term" value="F:arylformamidase activity"/>
    <property type="evidence" value="ECO:0007669"/>
    <property type="project" value="TreeGrafter"/>
</dbReference>
<reference evidence="3" key="2">
    <citation type="submission" date="2017-05" db="UniProtKB">
        <authorList>
            <consortium name="EnsemblMetazoa"/>
        </authorList>
    </citation>
    <scope>IDENTIFICATION</scope>
</reference>
<dbReference type="PANTHER" id="PTHR48081">
    <property type="entry name" value="AB HYDROLASE SUPERFAMILY PROTEIN C4A8.06C"/>
    <property type="match status" value="1"/>
</dbReference>
<dbReference type="KEGG" id="aqu:105312956"/>
<gene>
    <name evidence="3" type="primary">105312956</name>
</gene>
<keyword evidence="4" id="KW-1185">Reference proteome</keyword>
<feature type="domain" description="BD-FAE-like" evidence="2">
    <location>
        <begin position="70"/>
        <end position="171"/>
    </location>
</feature>
<dbReference type="AlphaFoldDB" id="A0A1X7UR41"/>
<evidence type="ECO:0000313" key="3">
    <source>
        <dbReference type="EnsemblMetazoa" id="Aqu2.1.29984_001"/>
    </source>
</evidence>
<evidence type="ECO:0000313" key="4">
    <source>
        <dbReference type="Proteomes" id="UP000007879"/>
    </source>
</evidence>
<name>A0A1X7UR41_AMPQE</name>
<protein>
    <recommendedName>
        <fullName evidence="2">BD-FAE-like domain-containing protein</fullName>
    </recommendedName>
</protein>
<sequence length="302" mass="34143">MNINELRMEFYSSMSREELDHHFSPSKFAMSDRATVVDRHTAALQKSTKGARETVECDLGVIFNGTGQSLDIYYPPQVNAETRIMIFFHGGYWQALSLDESGGHAIPLSAHNVILVSIGYQLAPSANMTEIVRQCREGCAFIYKKFPNKKIIISGNSAGGHLSSVMLATNWREYGLDKYPFHGAILFSGVYDLVPIQKCYVNDPLQLTGQEVRDYSPLGSNCIEKLRDLVPKGFPCLLVEGKSDPTSFQKMRESYQKVLEDAGINVKLEILEEDDHFSYVEKMYSEEHEVTKIMIQFICKEI</sequence>
<keyword evidence="1" id="KW-0378">Hydrolase</keyword>
<dbReference type="EnsemblMetazoa" id="Aqu2.1.29984_001">
    <property type="protein sequence ID" value="Aqu2.1.29984_001"/>
    <property type="gene ID" value="Aqu2.1.29984"/>
</dbReference>
<evidence type="ECO:0000259" key="2">
    <source>
        <dbReference type="Pfam" id="PF20434"/>
    </source>
</evidence>
<reference evidence="4" key="1">
    <citation type="journal article" date="2010" name="Nature">
        <title>The Amphimedon queenslandica genome and the evolution of animal complexity.</title>
        <authorList>
            <person name="Srivastava M."/>
            <person name="Simakov O."/>
            <person name="Chapman J."/>
            <person name="Fahey B."/>
            <person name="Gauthier M.E."/>
            <person name="Mitros T."/>
            <person name="Richards G.S."/>
            <person name="Conaco C."/>
            <person name="Dacre M."/>
            <person name="Hellsten U."/>
            <person name="Larroux C."/>
            <person name="Putnam N.H."/>
            <person name="Stanke M."/>
            <person name="Adamska M."/>
            <person name="Darling A."/>
            <person name="Degnan S.M."/>
            <person name="Oakley T.H."/>
            <person name="Plachetzki D.C."/>
            <person name="Zhai Y."/>
            <person name="Adamski M."/>
            <person name="Calcino A."/>
            <person name="Cummins S.F."/>
            <person name="Goodstein D.M."/>
            <person name="Harris C."/>
            <person name="Jackson D.J."/>
            <person name="Leys S.P."/>
            <person name="Shu S."/>
            <person name="Woodcroft B.J."/>
            <person name="Vervoort M."/>
            <person name="Kosik K.S."/>
            <person name="Manning G."/>
            <person name="Degnan B.M."/>
            <person name="Rokhsar D.S."/>
        </authorList>
    </citation>
    <scope>NUCLEOTIDE SEQUENCE [LARGE SCALE GENOMIC DNA]</scope>
</reference>